<sequence length="2267" mass="226983">MTRKFAFLLATTGLVPFVAPAAAQTLPQGGAVVRGDATIGMPSGGALGIDQHSERAIINWNSFSVGKDGRVDIRQPDAQAALLNRVTGDATSRIAGQISANGQVYLVNPNGIFITKSGSVDAAGFVASTLDIGNDDFMAGEIVVTGKGGSVANAGTISIAHGGYAALVGGEVSNSGLIAAPMGKVALGAGTRATLDFEGDGFLQVALPEDAASTIGMSGRIEAQGGSVILSAADARAAARGVVNMSGVIAATGVEGRDGAVRLTGGDVALSGADIDVSGAHGGGDVSLVSTRSMAVDAASTIAADATASGTGGDVFIWSDGDTSAKGTLSARGISEGGFVETSGKTVDFAGITVDTSAAAGRYGEWLIDPLDLIIGQAYADSVSEQLLVNNITLETQDSGPDAGDIIVNGAISWDAGTTLTLSAHRNITVNAGITVAGNGGVSLLTGQGGSGGDYRFGGGASLAFTGSGGSLSINGADYALIRSMAELDAIDSTGLSGRYALAGDVEAAGVTYTRAIVGEDVSSRFTGTFTGLGHTISNLTIEAPDNDYIGLFGFANDSTLRDVGMIGGSVIGSDSVGAIAGIARRATIRNVYSTGSVSGDQYVGGLIGFGTAATVTNAYTTGAVASESVAGGLMGYGSDATVSNVYATGAVSGTNRVGGLIGNGFDAAVSNAYATGAVSGTDVVGGLIGNGGFAMISNAYFDTGTTGQNSGIGSGTAYGDPVTGLTTAQLQSGSATFSSDAFAGGTGGLYPYLASFFPGGVETIDGTFADAAGAVSGAAIRFYSGGDVIGTASTGANGYYYAIVQPGILAAGQDFGSVLTLDHGQGATGVLHASDYTLVPGGNLLLTIGQLTSYSDGSLYSEIVDQFPDTFGGAFEADWANLDPFVHTTGNLALDRALTVADGETLGLIAGGDLLIGEDITVDGAGAVLLGAGGDYRFAGASLDYGANDQGGTLSIDGAAYDLIYSMAELDDIDATGLGGNYALATDLDASGTTYNDALVGSAAKFTGTFTGLGHTISDLRIDAPDTDFLGLFGRANGTVRDIGMVGGTVSGRHGVGGLIGGGDFATISNAYATGVVSGVTYVGGLIGDGRGVWLSNAYATGAVSGSDAVGGLIGLGLGAKVFNGYAAGAVSGVTYVGGLIGDGHGVWLSNAYATGAVSGSHAVGGLIGLGSLATIRNAYFDTQTTGQSEGVGFDTPANGPGTGLTTTQLQNGDATFSGDAFAGGTGGLYPYLASFHPDGVRAITGFVRDGDSNALSAALVSAYAGRDVLDNRGEAQIGTAISGANGYYYVLVPGDALDDAGSYSVMAGDVSDFDALLQTDRLTNDTVLSGNLLTDSVWRILTDAPSLTEAFDGLGNAPGSSTSVTTFHVDHEIPGVALELYASGPFTIDDEIMFSEGGDVTIDVAAGDLTLGSGVLTGGDITLITRGAFINESTSYTPLKTRDHRWLIYSANPDANVYGRGLDSGNTAVWNTEAGDTVTQAGNRYVFAYQPTITVSAVDASKTYGDAIDLSASYDRAGIEQGVAGAYLGDDYATILSGAPALASAGAAAGADTGDYAISLDQGALSISGGYKLALGPDATLSVARRALTISADDLGRIYGDANPALSYTAGDLVNGDTLTGSLATDADARSDVGDYAITQGTLTAGDNYAINFTTGTLSVTPRHIDVTALGGSSIYGEAPADPGFAATNLASFDTVAALTGLASSFGIDGTTDAGSYTLTVDGALTNGNYVIDARTAGTWTVGQRALTITANDLHRIYGDANPGLTWTVGGMGLVNGDELTGALATDAVITGDVGSYAIEQGTLAADSNYDVIFTPGTLTIDPRHITVTALGGSSIYGEAAVNPGLLATGLADFDDLSVLTGLSNSFGIDRTTDAGSYTLMVDGTLTNGNYVIDSRIDGTWTVGRRSLTIAANDLTRIYGDANPALTYTLGGLGLVNGDTLSGALVTDAEASSDAGGYAIGQGSLGANGNYDVSFTGGTLTVTPRHIDVTALDGSSIYGEAATNPGLSATNLAGFDDVSVLTGLSNSFGIDRTTDAGSYTLTVDGELTNGNYAIDTRTAGTWTVGQRALTISADDLGRIYGDANPVLAYTVGGMGLANGDGLRGSLATDANAGSDVGDYAIDLGTLTAGDNYAVTFEGGTLSVTPRLLAIAGADFARTYGLPNPPLTYEIVDGTLVNGDRLTGHLATEAAIDSLPGLYRITRGTLTAGGNYDLRFEPGTARIAPLHLDFVTAGMLPFVRGQSPTAILPAAQPDPVPCLPQRYCEW</sequence>
<dbReference type="InterPro" id="IPR011050">
    <property type="entry name" value="Pectin_lyase_fold/virulence"/>
</dbReference>
<accession>A0ABZ0B9Z9</accession>
<reference evidence="7 8" key="1">
    <citation type="submission" date="2023-09" db="EMBL/GenBank/DDBJ databases">
        <authorList>
            <person name="Rey-Velasco X."/>
        </authorList>
    </citation>
    <scope>NUCLEOTIDE SEQUENCE [LARGE SCALE GENOMIC DNA]</scope>
    <source>
        <strain evidence="7 8">W311</strain>
    </source>
</reference>
<dbReference type="SUPFAM" id="SSF51126">
    <property type="entry name" value="Pectin lyase-like"/>
    <property type="match status" value="1"/>
</dbReference>
<keyword evidence="8" id="KW-1185">Reference proteome</keyword>
<organism evidence="7 8">
    <name type="scientific">Stakelama saccharophila</name>
    <dbReference type="NCBI Taxonomy" id="3075605"/>
    <lineage>
        <taxon>Bacteria</taxon>
        <taxon>Pseudomonadati</taxon>
        <taxon>Pseudomonadota</taxon>
        <taxon>Alphaproteobacteria</taxon>
        <taxon>Sphingomonadales</taxon>
        <taxon>Sphingomonadaceae</taxon>
        <taxon>Stakelama</taxon>
    </lineage>
</organism>
<dbReference type="Pfam" id="PF18676">
    <property type="entry name" value="MBG_2"/>
    <property type="match status" value="5"/>
</dbReference>
<dbReference type="EMBL" id="CP135076">
    <property type="protein sequence ID" value="WNO54047.1"/>
    <property type="molecule type" value="Genomic_DNA"/>
</dbReference>
<feature type="chain" id="PRO_5046173714" evidence="5">
    <location>
        <begin position="22"/>
        <end position="2267"/>
    </location>
</feature>
<feature type="region of interest" description="Disordered" evidence="4">
    <location>
        <begin position="1189"/>
        <end position="1209"/>
    </location>
</feature>
<dbReference type="Gene3D" id="3.30.160.710">
    <property type="match status" value="2"/>
</dbReference>
<evidence type="ECO:0000256" key="2">
    <source>
        <dbReference type="ARBA" id="ARBA00022525"/>
    </source>
</evidence>
<evidence type="ECO:0000256" key="3">
    <source>
        <dbReference type="ARBA" id="ARBA00022729"/>
    </source>
</evidence>
<dbReference type="Gene3D" id="2.160.20.10">
    <property type="entry name" value="Single-stranded right-handed beta-helix, Pectin lyase-like"/>
    <property type="match status" value="1"/>
</dbReference>
<dbReference type="Gene3D" id="2.160.20.110">
    <property type="match status" value="2"/>
</dbReference>
<dbReference type="Pfam" id="PF05860">
    <property type="entry name" value="TPS"/>
    <property type="match status" value="1"/>
</dbReference>
<evidence type="ECO:0000256" key="1">
    <source>
        <dbReference type="ARBA" id="ARBA00004613"/>
    </source>
</evidence>
<feature type="signal peptide" evidence="5">
    <location>
        <begin position="1"/>
        <end position="21"/>
    </location>
</feature>
<evidence type="ECO:0000259" key="6">
    <source>
        <dbReference type="SMART" id="SM00912"/>
    </source>
</evidence>
<gene>
    <name evidence="7" type="ORF">RPR59_01965</name>
</gene>
<proteinExistence type="predicted"/>
<dbReference type="InterPro" id="IPR012334">
    <property type="entry name" value="Pectin_lyas_fold"/>
</dbReference>
<dbReference type="SMART" id="SM00912">
    <property type="entry name" value="Haemagg_act"/>
    <property type="match status" value="1"/>
</dbReference>
<dbReference type="Proteomes" id="UP001302249">
    <property type="component" value="Chromosome"/>
</dbReference>
<keyword evidence="3 5" id="KW-0732">Signal</keyword>
<feature type="domain" description="Filamentous haemagglutinin FhaB/tRNA nuclease CdiA-like TPS" evidence="6">
    <location>
        <begin position="23"/>
        <end position="136"/>
    </location>
</feature>
<comment type="subcellular location">
    <subcellularLocation>
        <location evidence="1">Secreted</location>
    </subcellularLocation>
</comment>
<evidence type="ECO:0000256" key="4">
    <source>
        <dbReference type="SAM" id="MobiDB-lite"/>
    </source>
</evidence>
<dbReference type="NCBIfam" id="TIGR01901">
    <property type="entry name" value="adhes_NPXG"/>
    <property type="match status" value="1"/>
</dbReference>
<dbReference type="PANTHER" id="PTHR12338:SF8">
    <property type="entry name" value="HEME_HEMOPEXIN-BINDING PROTEIN"/>
    <property type="match status" value="1"/>
</dbReference>
<evidence type="ECO:0000313" key="8">
    <source>
        <dbReference type="Proteomes" id="UP001302249"/>
    </source>
</evidence>
<keyword evidence="2" id="KW-0964">Secreted</keyword>
<evidence type="ECO:0000256" key="5">
    <source>
        <dbReference type="SAM" id="SignalP"/>
    </source>
</evidence>
<dbReference type="InterPro" id="IPR050909">
    <property type="entry name" value="Bact_Autotransporter_VF"/>
</dbReference>
<dbReference type="InterPro" id="IPR041286">
    <property type="entry name" value="MBG_2"/>
</dbReference>
<dbReference type="InterPro" id="IPR008638">
    <property type="entry name" value="FhaB/CdiA-like_TPS"/>
</dbReference>
<evidence type="ECO:0000313" key="7">
    <source>
        <dbReference type="EMBL" id="WNO54047.1"/>
    </source>
</evidence>
<name>A0ABZ0B9Z9_9SPHN</name>
<protein>
    <submittedName>
        <fullName evidence="7">MBG domain-containing protein</fullName>
    </submittedName>
</protein>
<dbReference type="RefSeq" id="WP_313916119.1">
    <property type="nucleotide sequence ID" value="NZ_CP135076.1"/>
</dbReference>
<dbReference type="PANTHER" id="PTHR12338">
    <property type="entry name" value="AUTOTRANSPORTER"/>
    <property type="match status" value="1"/>
</dbReference>